<dbReference type="NCBIfam" id="TIGR03369">
    <property type="entry name" value="cellulose_bcsE"/>
    <property type="match status" value="1"/>
</dbReference>
<keyword evidence="4" id="KW-1185">Reference proteome</keyword>
<evidence type="ECO:0000256" key="2">
    <source>
        <dbReference type="SAM" id="MobiDB-lite"/>
    </source>
</evidence>
<dbReference type="Pfam" id="PF10995">
    <property type="entry name" value="CBP_BcsE"/>
    <property type="match status" value="1"/>
</dbReference>
<dbReference type="InterPro" id="IPR017745">
    <property type="entry name" value="BcsE"/>
</dbReference>
<evidence type="ECO:0000256" key="1">
    <source>
        <dbReference type="NCBIfam" id="TIGR03369"/>
    </source>
</evidence>
<dbReference type="GO" id="GO:0035438">
    <property type="term" value="F:cyclic-di-GMP binding"/>
    <property type="evidence" value="ECO:0007669"/>
    <property type="project" value="InterPro"/>
</dbReference>
<reference evidence="3 4" key="1">
    <citation type="submission" date="2014-05" db="EMBL/GenBank/DDBJ databases">
        <title>ATOL: Assembling a taxonomically balanced genome-scale reconstruction of the evolutionary history of the Enterobacteriaceae.</title>
        <authorList>
            <person name="Plunkett G.III."/>
            <person name="Neeno-Eckwall E.C."/>
            <person name="Glasner J.D."/>
            <person name="Perna N.T."/>
        </authorList>
    </citation>
    <scope>NUCLEOTIDE SEQUENCE [LARGE SCALE GENOMIC DNA]</scope>
    <source>
        <strain evidence="3 4">ATCC 33852</strain>
    </source>
</reference>
<dbReference type="OrthoDB" id="5840260at2"/>
<dbReference type="STRING" id="910964.GEAM_1666"/>
<protein>
    <recommendedName>
        <fullName evidence="1">Cellulose biosynthesis protein BcsE</fullName>
    </recommendedName>
</protein>
<organism evidence="3 4">
    <name type="scientific">Ewingella americana (strain ATCC 33852 / DSM 4580 / CCUG 14506 / JCM 5911 / LMG 7869 / NCTC 12157 / CDC 1468-78)</name>
    <dbReference type="NCBI Taxonomy" id="910964"/>
    <lineage>
        <taxon>Bacteria</taxon>
        <taxon>Pseudomonadati</taxon>
        <taxon>Pseudomonadota</taxon>
        <taxon>Gammaproteobacteria</taxon>
        <taxon>Enterobacterales</taxon>
        <taxon>Yersiniaceae</taxon>
        <taxon>Ewingella</taxon>
    </lineage>
</organism>
<name>A0A085GD88_EWIA3</name>
<proteinExistence type="predicted"/>
<dbReference type="EMBL" id="JMPJ01000047">
    <property type="protein sequence ID" value="KFC81683.1"/>
    <property type="molecule type" value="Genomic_DNA"/>
</dbReference>
<dbReference type="Proteomes" id="UP000028640">
    <property type="component" value="Unassembled WGS sequence"/>
</dbReference>
<dbReference type="GeneID" id="78380014"/>
<evidence type="ECO:0000313" key="4">
    <source>
        <dbReference type="Proteomes" id="UP000028640"/>
    </source>
</evidence>
<dbReference type="AlphaFoldDB" id="A0A085GD88"/>
<sequence length="534" mass="59248">MALSLSFGSKQFWNELAEMQSCGLYWVNADSQHAAYELAGQVLDAQEMKIITTIVYPQENLITGNKQRPLPAEHVLTSRIISADPSVKQFALSTDKKAFKSLPRDLNRAVAKGNKLVVLLFPNSAWQGFSQQEFAHWLREINALAKSKQSAVLIIAHGKSEQNLKLKLNTYHRELYGLCHLRSDIEPAQWVISWWHNPLAAEANTTYALQKRAFGWSVMPKVTTDNGPVALGDDQWAFLAERGVLEGAPPLSGNWQLFDDNAALAESGMRARSATLIFALNSNEQVETLARQIHLLRTQRGSGLKIVVRELGAALRYADQRLLQACGANLVVPQAARLSSFLTLLEDIQPLSFTRQVSDDIEQLLQGRLPTHHKGYLPLPAFCTVMQSIWSHAEQQTDAPGVLISLRPVTGINPAQSMSLCHLRRDGDVLTLTERHLLLFLSNCQASDVEQVLRSLFSLPVDEVFASRTVWHQANDIQSEIRRLAAKPALPAPIAEPEQMTVPQPDAAHAPEPTRPQPIVLALSATPVHSKDQQ</sequence>
<dbReference type="RefSeq" id="WP_034790461.1">
    <property type="nucleotide sequence ID" value="NZ_JMPJ01000047.1"/>
</dbReference>
<accession>A0A085GD88</accession>
<evidence type="ECO:0000313" key="3">
    <source>
        <dbReference type="EMBL" id="KFC81683.1"/>
    </source>
</evidence>
<gene>
    <name evidence="3" type="ORF">GEAM_1666</name>
</gene>
<comment type="caution">
    <text evidence="3">The sequence shown here is derived from an EMBL/GenBank/DDBJ whole genome shotgun (WGS) entry which is preliminary data.</text>
</comment>
<dbReference type="eggNOG" id="ENOG502Z9EC">
    <property type="taxonomic scope" value="Bacteria"/>
</dbReference>
<feature type="region of interest" description="Disordered" evidence="2">
    <location>
        <begin position="490"/>
        <end position="534"/>
    </location>
</feature>